<name>A0A066VC53_TILAU</name>
<dbReference type="SUPFAM" id="SSF48208">
    <property type="entry name" value="Six-hairpin glycosidases"/>
    <property type="match status" value="1"/>
</dbReference>
<dbReference type="PANTHER" id="PTHR41814">
    <property type="entry name" value="EXPRESSED PROTEIN"/>
    <property type="match status" value="1"/>
</dbReference>
<dbReference type="SUPFAM" id="SSF56801">
    <property type="entry name" value="Acetyl-CoA synthetase-like"/>
    <property type="match status" value="1"/>
</dbReference>
<evidence type="ECO:0008006" key="4">
    <source>
        <dbReference type="Google" id="ProtNLM"/>
    </source>
</evidence>
<dbReference type="GO" id="GO:0005975">
    <property type="term" value="P:carbohydrate metabolic process"/>
    <property type="evidence" value="ECO:0007669"/>
    <property type="project" value="InterPro"/>
</dbReference>
<protein>
    <recommendedName>
        <fullName evidence="4">Glycoside hydrolase family 105 protein</fullName>
    </recommendedName>
</protein>
<dbReference type="InterPro" id="IPR042099">
    <property type="entry name" value="ANL_N_sf"/>
</dbReference>
<dbReference type="STRING" id="1037660.A0A066VC53"/>
<reference evidence="2 3" key="1">
    <citation type="submission" date="2014-05" db="EMBL/GenBank/DDBJ databases">
        <title>Draft genome sequence of a rare smut relative, Tilletiaria anomala UBC 951.</title>
        <authorList>
            <consortium name="DOE Joint Genome Institute"/>
            <person name="Toome M."/>
            <person name="Kuo A."/>
            <person name="Henrissat B."/>
            <person name="Lipzen A."/>
            <person name="Tritt A."/>
            <person name="Yoshinaga Y."/>
            <person name="Zane M."/>
            <person name="Barry K."/>
            <person name="Grigoriev I.V."/>
            <person name="Spatafora J.W."/>
            <person name="Aimea M.C."/>
        </authorList>
    </citation>
    <scope>NUCLEOTIDE SEQUENCE [LARGE SCALE GENOMIC DNA]</scope>
    <source>
        <strain evidence="2 3">UBC 951</strain>
    </source>
</reference>
<evidence type="ECO:0000313" key="3">
    <source>
        <dbReference type="Proteomes" id="UP000027361"/>
    </source>
</evidence>
<dbReference type="Gene3D" id="3.40.50.12780">
    <property type="entry name" value="N-terminal domain of ligase-like"/>
    <property type="match status" value="1"/>
</dbReference>
<evidence type="ECO:0000313" key="2">
    <source>
        <dbReference type="EMBL" id="KDN39322.1"/>
    </source>
</evidence>
<organism evidence="2 3">
    <name type="scientific">Tilletiaria anomala (strain ATCC 24038 / CBS 436.72 / UBC 951)</name>
    <dbReference type="NCBI Taxonomy" id="1037660"/>
    <lineage>
        <taxon>Eukaryota</taxon>
        <taxon>Fungi</taxon>
        <taxon>Dikarya</taxon>
        <taxon>Basidiomycota</taxon>
        <taxon>Ustilaginomycotina</taxon>
        <taxon>Exobasidiomycetes</taxon>
        <taxon>Georgefischeriales</taxon>
        <taxon>Tilletiariaceae</taxon>
        <taxon>Tilletiaria</taxon>
    </lineage>
</organism>
<dbReference type="InterPro" id="IPR010905">
    <property type="entry name" value="Glyco_hydro_88"/>
</dbReference>
<evidence type="ECO:0000256" key="1">
    <source>
        <dbReference type="ARBA" id="ARBA00022801"/>
    </source>
</evidence>
<dbReference type="OMA" id="GMITRNN"/>
<keyword evidence="1" id="KW-0378">Hydrolase</keyword>
<keyword evidence="3" id="KW-1185">Reference proteome</keyword>
<comment type="caution">
    <text evidence="2">The sequence shown here is derived from an EMBL/GenBank/DDBJ whole genome shotgun (WGS) entry which is preliminary data.</text>
</comment>
<sequence length="1148" mass="121568">MGFSLIIDNTTLVLLLCIILTLLLSIYTSQSFQPLLHPLILTRQADVSRVRHNGESAIFRNANSPPGFDLAGRPRRGADNVGKMLKLGGATSAVTGTFGPGSGAQAQSAGAQSVRMRIYGSQTSTDDILATAQRFGKGLEKLCNAPALACAVCADEDSLSSCIALLTPAENAAFSLLVIPVAPVSQAPVILPASISSRTRTLPAAFATASSIERLLHWSLLDASAIIVLPDESQLKQAQHLAAGTCHRLMTLQQVCDSAPVGETGSTTAKEAAPDLHSVYAHWWSSRGMQSGWVPIANGALTAGVTAHLGAFSADKIPTRADSILVNCPSIVDQGGELLSPAHTPAGLVILLLALYTGANVQNVREGDWAKALAAAPETSMLYTAPLAAASLATSLTALSAKSPLGVGLYASRSKLYALRHGVNGTDTMWDRFHFNSLRRSSHIDKLRSITVVDEVGKQLSQNTVDILRAFTGGAIIHAYLPSDAYVADQAEKAPAYITAPIATSHAADLQAFDVGINMPYHVGPPSVSVEIKLVETPTSRGEKRYTIEAVKGRDVAFIKTRWPVDPAGEVRLRGKTVAVAPQSPEQTGVQAGDDLWVSTGDIGSFRTNGTLVIVESKTGADVIDVEPLGSAVSSPSSRKHPRHSAVGRATALSVIMLGVLGLATAGTTQAASSDATYHQLYPRASNSGEPNVTMISVARGGLLSAQRPSWVQGTAAAALLELDSSNWNYFAGEGNGPVYRAGNLDPSASGLPRDVANIAYHAIAAQDSRGRLCSRVTGEEDFEAGSSLDSSICAVPVLLAAVKNGQIVDHTPGKGYYVEGATKQLDFILTGTNRTVDGAISQRNSDIQIWSDSLYMVSSLAVYGLVYDNQTLLQTAYDQLRLYRQALLQPSGLLSHIWDASNSTWLDSSLWATGNGWAAAGFLRTLACIAQSSHSSAMLQQKADLFNWTSQLLDAAYPLQDHSTGLFHNSMNDTRTFRDAAGSMLLACGFRHWECLYCAEPSLTRDEFVLIMCDADSTFRFASMAADSATYIDAAEQVYQATSNQLDEFGHFAPSVQTVDALAFNVPGPTSPEALSFALMLGAARRDYHKKNVTGIYGPGSNNRLRPTLQNGRLTIGEIVNAAPPTASSPIAVACLIAILSIIAIQL</sequence>
<dbReference type="HOGENOM" id="CLU_288718_0_0_1"/>
<dbReference type="RefSeq" id="XP_013240985.1">
    <property type="nucleotide sequence ID" value="XM_013385531.1"/>
</dbReference>
<dbReference type="InterPro" id="IPR008928">
    <property type="entry name" value="6-hairpin_glycosidase_sf"/>
</dbReference>
<gene>
    <name evidence="2" type="ORF">K437DRAFT_12587</name>
</gene>
<dbReference type="EMBL" id="JMSN01000106">
    <property type="protein sequence ID" value="KDN39322.1"/>
    <property type="molecule type" value="Genomic_DNA"/>
</dbReference>
<dbReference type="PANTHER" id="PTHR41814:SF1">
    <property type="entry name" value="CELLULASE"/>
    <property type="match status" value="1"/>
</dbReference>
<dbReference type="Proteomes" id="UP000027361">
    <property type="component" value="Unassembled WGS sequence"/>
</dbReference>
<dbReference type="InParanoid" id="A0A066VC53"/>
<dbReference type="OrthoDB" id="4138492at2759"/>
<dbReference type="Gene3D" id="1.50.10.10">
    <property type="match status" value="1"/>
</dbReference>
<dbReference type="GO" id="GO:0016787">
    <property type="term" value="F:hydrolase activity"/>
    <property type="evidence" value="ECO:0007669"/>
    <property type="project" value="UniProtKB-KW"/>
</dbReference>
<dbReference type="Pfam" id="PF07470">
    <property type="entry name" value="Glyco_hydro_88"/>
    <property type="match status" value="1"/>
</dbReference>
<dbReference type="AlphaFoldDB" id="A0A066VC53"/>
<dbReference type="InterPro" id="IPR012341">
    <property type="entry name" value="6hp_glycosidase-like_sf"/>
</dbReference>
<proteinExistence type="predicted"/>
<dbReference type="GeneID" id="25261426"/>
<accession>A0A066VC53</accession>